<feature type="compositionally biased region" description="Acidic residues" evidence="1">
    <location>
        <begin position="12"/>
        <end position="27"/>
    </location>
</feature>
<evidence type="ECO:0000313" key="2">
    <source>
        <dbReference type="EMBL" id="RGQ37671.1"/>
    </source>
</evidence>
<organism evidence="2 3">
    <name type="scientific">[Clostridium] leptum</name>
    <dbReference type="NCBI Taxonomy" id="1535"/>
    <lineage>
        <taxon>Bacteria</taxon>
        <taxon>Bacillati</taxon>
        <taxon>Bacillota</taxon>
        <taxon>Clostridia</taxon>
        <taxon>Eubacteriales</taxon>
        <taxon>Oscillospiraceae</taxon>
        <taxon>Oscillospiraceae incertae sedis</taxon>
    </lineage>
</organism>
<comment type="caution">
    <text evidence="2">The sequence shown here is derived from an EMBL/GenBank/DDBJ whole genome shotgun (WGS) entry which is preliminary data.</text>
</comment>
<sequence>MEVPDGGGASADEADPEEEPAGGALEEEGFLYTETPSGEEKTITAAGTASISRNKMIKKTTFAFMRASYSNYMFINRIIHFLCVY</sequence>
<name>A0A412AVU1_9FIRM</name>
<protein>
    <submittedName>
        <fullName evidence="2">Uncharacterized protein</fullName>
    </submittedName>
</protein>
<dbReference type="AlphaFoldDB" id="A0A412AVU1"/>
<proteinExistence type="predicted"/>
<evidence type="ECO:0000256" key="1">
    <source>
        <dbReference type="SAM" id="MobiDB-lite"/>
    </source>
</evidence>
<dbReference type="Proteomes" id="UP000284751">
    <property type="component" value="Unassembled WGS sequence"/>
</dbReference>
<evidence type="ECO:0000313" key="3">
    <source>
        <dbReference type="Proteomes" id="UP000284751"/>
    </source>
</evidence>
<accession>A0A412AVU1</accession>
<gene>
    <name evidence="2" type="ORF">DWY99_10455</name>
</gene>
<reference evidence="2 3" key="1">
    <citation type="submission" date="2018-08" db="EMBL/GenBank/DDBJ databases">
        <title>A genome reference for cultivated species of the human gut microbiota.</title>
        <authorList>
            <person name="Zou Y."/>
            <person name="Xue W."/>
            <person name="Luo G."/>
        </authorList>
    </citation>
    <scope>NUCLEOTIDE SEQUENCE [LARGE SCALE GENOMIC DNA]</scope>
    <source>
        <strain evidence="2 3">AF28-26</strain>
    </source>
</reference>
<dbReference type="EMBL" id="QRTC01000045">
    <property type="protein sequence ID" value="RGQ37671.1"/>
    <property type="molecule type" value="Genomic_DNA"/>
</dbReference>
<feature type="region of interest" description="Disordered" evidence="1">
    <location>
        <begin position="1"/>
        <end position="27"/>
    </location>
</feature>